<dbReference type="PANTHER" id="PTHR43943:SF2">
    <property type="entry name" value="DEHYDROGENASE_REDUCTASE 4"/>
    <property type="match status" value="1"/>
</dbReference>
<evidence type="ECO:0000313" key="3">
    <source>
        <dbReference type="EMBL" id="PSL48250.1"/>
    </source>
</evidence>
<dbReference type="PROSITE" id="PS00061">
    <property type="entry name" value="ADH_SHORT"/>
    <property type="match status" value="1"/>
</dbReference>
<evidence type="ECO:0000256" key="1">
    <source>
        <dbReference type="ARBA" id="ARBA00006484"/>
    </source>
</evidence>
<dbReference type="RefSeq" id="WP_106528641.1">
    <property type="nucleotide sequence ID" value="NZ_PYAW01000002.1"/>
</dbReference>
<feature type="domain" description="Ketoreductase" evidence="2">
    <location>
        <begin position="7"/>
        <end position="186"/>
    </location>
</feature>
<gene>
    <name evidence="3" type="ORF">CLV51_1021115</name>
</gene>
<dbReference type="PRINTS" id="PR00080">
    <property type="entry name" value="SDRFAMILY"/>
</dbReference>
<organism evidence="3 4">
    <name type="scientific">Chitinophaga niastensis</name>
    <dbReference type="NCBI Taxonomy" id="536980"/>
    <lineage>
        <taxon>Bacteria</taxon>
        <taxon>Pseudomonadati</taxon>
        <taxon>Bacteroidota</taxon>
        <taxon>Chitinophagia</taxon>
        <taxon>Chitinophagales</taxon>
        <taxon>Chitinophagaceae</taxon>
        <taxon>Chitinophaga</taxon>
    </lineage>
</organism>
<accession>A0A2P8HPU0</accession>
<dbReference type="SMART" id="SM00822">
    <property type="entry name" value="PKS_KR"/>
    <property type="match status" value="1"/>
</dbReference>
<comment type="similarity">
    <text evidence="1">Belongs to the short-chain dehydrogenases/reductases (SDR) family.</text>
</comment>
<dbReference type="Pfam" id="PF13561">
    <property type="entry name" value="adh_short_C2"/>
    <property type="match status" value="1"/>
</dbReference>
<dbReference type="OrthoDB" id="9803333at2"/>
<evidence type="ECO:0000313" key="4">
    <source>
        <dbReference type="Proteomes" id="UP000240971"/>
    </source>
</evidence>
<proteinExistence type="inferred from homology"/>
<dbReference type="CDD" id="cd05233">
    <property type="entry name" value="SDR_c"/>
    <property type="match status" value="1"/>
</dbReference>
<dbReference type="InterPro" id="IPR057326">
    <property type="entry name" value="KR_dom"/>
</dbReference>
<dbReference type="SUPFAM" id="SSF51735">
    <property type="entry name" value="NAD(P)-binding Rossmann-fold domains"/>
    <property type="match status" value="1"/>
</dbReference>
<dbReference type="AlphaFoldDB" id="A0A2P8HPU0"/>
<keyword evidence="4" id="KW-1185">Reference proteome</keyword>
<dbReference type="PRINTS" id="PR00081">
    <property type="entry name" value="GDHRDH"/>
</dbReference>
<reference evidence="3 4" key="1">
    <citation type="submission" date="2018-03" db="EMBL/GenBank/DDBJ databases">
        <title>Genomic Encyclopedia of Archaeal and Bacterial Type Strains, Phase II (KMG-II): from individual species to whole genera.</title>
        <authorList>
            <person name="Goeker M."/>
        </authorList>
    </citation>
    <scope>NUCLEOTIDE SEQUENCE [LARGE SCALE GENOMIC DNA]</scope>
    <source>
        <strain evidence="3 4">DSM 24859</strain>
    </source>
</reference>
<dbReference type="EMBL" id="PYAW01000002">
    <property type="protein sequence ID" value="PSL48250.1"/>
    <property type="molecule type" value="Genomic_DNA"/>
</dbReference>
<evidence type="ECO:0000259" key="2">
    <source>
        <dbReference type="SMART" id="SM00822"/>
    </source>
</evidence>
<dbReference type="InterPro" id="IPR002347">
    <property type="entry name" value="SDR_fam"/>
</dbReference>
<dbReference type="InterPro" id="IPR036291">
    <property type="entry name" value="NAD(P)-bd_dom_sf"/>
</dbReference>
<protein>
    <submittedName>
        <fullName evidence="3">NAD(P)-dependent dehydrogenase (Short-subunit alcohol dehydrogenase family)</fullName>
    </submittedName>
</protein>
<dbReference type="PANTHER" id="PTHR43943">
    <property type="entry name" value="DEHYDROGENASE/REDUCTASE (SDR FAMILY) MEMBER 4"/>
    <property type="match status" value="1"/>
</dbReference>
<dbReference type="Proteomes" id="UP000240971">
    <property type="component" value="Unassembled WGS sequence"/>
</dbReference>
<comment type="caution">
    <text evidence="3">The sequence shown here is derived from an EMBL/GenBank/DDBJ whole genome shotgun (WGS) entry which is preliminary data.</text>
</comment>
<dbReference type="InterPro" id="IPR020904">
    <property type="entry name" value="Sc_DH/Rdtase_CS"/>
</dbReference>
<dbReference type="FunFam" id="3.40.50.720:FF:000084">
    <property type="entry name" value="Short-chain dehydrogenase reductase"/>
    <property type="match status" value="1"/>
</dbReference>
<sequence length="251" mass="26463">MALLNNKTAVITGGNSGIGYATAVDFLAKGAKVLITGRRSDAVQQAVQTLGNQADGFVADQASLSDAKKLADHVRDTYGKIDILFVNAGIGKFGPFSTTTEEDFDKLMNINFKGAFFTIQELLPLINDGGSIILLSSINAYSGMPGAIVYSATKAALNSLGRTLSRELSGRKIRVNIVNPGPIDTPIFEKEGITREVINAGLMAKVIPLGRIGQPEEVANLVSFLASDDASFITGGEYNVDGGFIVHPLIG</sequence>
<dbReference type="Gene3D" id="3.40.50.720">
    <property type="entry name" value="NAD(P)-binding Rossmann-like Domain"/>
    <property type="match status" value="1"/>
</dbReference>
<name>A0A2P8HPU0_CHINA</name>
<dbReference type="NCBIfam" id="NF005559">
    <property type="entry name" value="PRK07231.1"/>
    <property type="match status" value="1"/>
</dbReference>